<keyword evidence="2" id="KW-1185">Reference proteome</keyword>
<reference evidence="1" key="1">
    <citation type="journal article" date="2022" name="Int. J. Mol. Sci.">
        <title>Draft Genome of Tanacetum Coccineum: Genomic Comparison of Closely Related Tanacetum-Family Plants.</title>
        <authorList>
            <person name="Yamashiro T."/>
            <person name="Shiraishi A."/>
            <person name="Nakayama K."/>
            <person name="Satake H."/>
        </authorList>
    </citation>
    <scope>NUCLEOTIDE SEQUENCE</scope>
</reference>
<sequence>MAKDNALFDHKMALLLVKTQIGVFTSLQHFLKNRDEAISKEYPKTRRHIQEDLHCLFNACRERRANIDLLERARALQKPKGMRQ</sequence>
<dbReference type="EMBL" id="BQNB010010947">
    <property type="protein sequence ID" value="GJS84065.1"/>
    <property type="molecule type" value="Genomic_DNA"/>
</dbReference>
<proteinExistence type="predicted"/>
<evidence type="ECO:0000313" key="2">
    <source>
        <dbReference type="Proteomes" id="UP001151760"/>
    </source>
</evidence>
<evidence type="ECO:0000313" key="1">
    <source>
        <dbReference type="EMBL" id="GJS84065.1"/>
    </source>
</evidence>
<protein>
    <submittedName>
        <fullName evidence="1">Uncharacterized protein</fullName>
    </submittedName>
</protein>
<dbReference type="Proteomes" id="UP001151760">
    <property type="component" value="Unassembled WGS sequence"/>
</dbReference>
<accession>A0ABQ4Z2N6</accession>
<comment type="caution">
    <text evidence="1">The sequence shown here is derived from an EMBL/GenBank/DDBJ whole genome shotgun (WGS) entry which is preliminary data.</text>
</comment>
<organism evidence="1 2">
    <name type="scientific">Tanacetum coccineum</name>
    <dbReference type="NCBI Taxonomy" id="301880"/>
    <lineage>
        <taxon>Eukaryota</taxon>
        <taxon>Viridiplantae</taxon>
        <taxon>Streptophyta</taxon>
        <taxon>Embryophyta</taxon>
        <taxon>Tracheophyta</taxon>
        <taxon>Spermatophyta</taxon>
        <taxon>Magnoliopsida</taxon>
        <taxon>eudicotyledons</taxon>
        <taxon>Gunneridae</taxon>
        <taxon>Pentapetalae</taxon>
        <taxon>asterids</taxon>
        <taxon>campanulids</taxon>
        <taxon>Asterales</taxon>
        <taxon>Asteraceae</taxon>
        <taxon>Asteroideae</taxon>
        <taxon>Anthemideae</taxon>
        <taxon>Anthemidinae</taxon>
        <taxon>Tanacetum</taxon>
    </lineage>
</organism>
<gene>
    <name evidence="1" type="ORF">Tco_0750606</name>
</gene>
<name>A0ABQ4Z2N6_9ASTR</name>
<reference evidence="1" key="2">
    <citation type="submission" date="2022-01" db="EMBL/GenBank/DDBJ databases">
        <authorList>
            <person name="Yamashiro T."/>
            <person name="Shiraishi A."/>
            <person name="Satake H."/>
            <person name="Nakayama K."/>
        </authorList>
    </citation>
    <scope>NUCLEOTIDE SEQUENCE</scope>
</reference>